<gene>
    <name evidence="1" type="ORF">GCM10022423_01210</name>
</gene>
<dbReference type="RefSeq" id="WP_345138828.1">
    <property type="nucleotide sequence ID" value="NZ_BAABDU010000001.1"/>
</dbReference>
<proteinExistence type="predicted"/>
<evidence type="ECO:0000313" key="1">
    <source>
        <dbReference type="EMBL" id="GAA3755111.1"/>
    </source>
</evidence>
<dbReference type="Proteomes" id="UP001500748">
    <property type="component" value="Unassembled WGS sequence"/>
</dbReference>
<accession>A0ABP7G355</accession>
<organism evidence="1 2">
    <name type="scientific">Flavobacterium ginsengiterrae</name>
    <dbReference type="NCBI Taxonomy" id="871695"/>
    <lineage>
        <taxon>Bacteria</taxon>
        <taxon>Pseudomonadati</taxon>
        <taxon>Bacteroidota</taxon>
        <taxon>Flavobacteriia</taxon>
        <taxon>Flavobacteriales</taxon>
        <taxon>Flavobacteriaceae</taxon>
        <taxon>Flavobacterium</taxon>
    </lineage>
</organism>
<reference evidence="2" key="1">
    <citation type="journal article" date="2019" name="Int. J. Syst. Evol. Microbiol.">
        <title>The Global Catalogue of Microorganisms (GCM) 10K type strain sequencing project: providing services to taxonomists for standard genome sequencing and annotation.</title>
        <authorList>
            <consortium name="The Broad Institute Genomics Platform"/>
            <consortium name="The Broad Institute Genome Sequencing Center for Infectious Disease"/>
            <person name="Wu L."/>
            <person name="Ma J."/>
        </authorList>
    </citation>
    <scope>NUCLEOTIDE SEQUENCE [LARGE SCALE GENOMIC DNA]</scope>
    <source>
        <strain evidence="2">JCM 17337</strain>
    </source>
</reference>
<name>A0ABP7G355_9FLAO</name>
<comment type="caution">
    <text evidence="1">The sequence shown here is derived from an EMBL/GenBank/DDBJ whole genome shotgun (WGS) entry which is preliminary data.</text>
</comment>
<keyword evidence="2" id="KW-1185">Reference proteome</keyword>
<sequence length="52" mass="5724">MIILRHEAALAGYDETTGPFMAVDSNTRAYETYTADQINVSMGVYQINGVKP</sequence>
<dbReference type="EMBL" id="BAABDU010000001">
    <property type="protein sequence ID" value="GAA3755111.1"/>
    <property type="molecule type" value="Genomic_DNA"/>
</dbReference>
<evidence type="ECO:0000313" key="2">
    <source>
        <dbReference type="Proteomes" id="UP001500748"/>
    </source>
</evidence>
<protein>
    <submittedName>
        <fullName evidence="1">Uncharacterized protein</fullName>
    </submittedName>
</protein>